<name>A0A8S3WZK8_PARAO</name>
<dbReference type="EMBL" id="CAJQZP010000885">
    <property type="protein sequence ID" value="CAG4993006.1"/>
    <property type="molecule type" value="Genomic_DNA"/>
</dbReference>
<organism evidence="1 2">
    <name type="scientific">Parnassius apollo</name>
    <name type="common">Apollo butterfly</name>
    <name type="synonym">Papilio apollo</name>
    <dbReference type="NCBI Taxonomy" id="110799"/>
    <lineage>
        <taxon>Eukaryota</taxon>
        <taxon>Metazoa</taxon>
        <taxon>Ecdysozoa</taxon>
        <taxon>Arthropoda</taxon>
        <taxon>Hexapoda</taxon>
        <taxon>Insecta</taxon>
        <taxon>Pterygota</taxon>
        <taxon>Neoptera</taxon>
        <taxon>Endopterygota</taxon>
        <taxon>Lepidoptera</taxon>
        <taxon>Glossata</taxon>
        <taxon>Ditrysia</taxon>
        <taxon>Papilionoidea</taxon>
        <taxon>Papilionidae</taxon>
        <taxon>Parnassiinae</taxon>
        <taxon>Parnassini</taxon>
        <taxon>Parnassius</taxon>
        <taxon>Parnassius</taxon>
    </lineage>
</organism>
<proteinExistence type="predicted"/>
<evidence type="ECO:0000313" key="1">
    <source>
        <dbReference type="EMBL" id="CAG4993006.1"/>
    </source>
</evidence>
<dbReference type="AlphaFoldDB" id="A0A8S3WZK8"/>
<gene>
    <name evidence="1" type="ORF">PAPOLLO_LOCUS12424</name>
</gene>
<evidence type="ECO:0000313" key="2">
    <source>
        <dbReference type="Proteomes" id="UP000691718"/>
    </source>
</evidence>
<sequence length="76" mass="8487">MVPINIWQYRAPATPTPSTSWLPLHTNTLNQSSPRSICEKEFKVATCTFYPSANQQATVTINPDIWGSGFPCTKDE</sequence>
<reference evidence="1" key="1">
    <citation type="submission" date="2021-04" db="EMBL/GenBank/DDBJ databases">
        <authorList>
            <person name="Tunstrom K."/>
        </authorList>
    </citation>
    <scope>NUCLEOTIDE SEQUENCE</scope>
</reference>
<dbReference type="Proteomes" id="UP000691718">
    <property type="component" value="Unassembled WGS sequence"/>
</dbReference>
<keyword evidence="2" id="KW-1185">Reference proteome</keyword>
<dbReference type="OrthoDB" id="10613830at2759"/>
<accession>A0A8S3WZK8</accession>
<protein>
    <submittedName>
        <fullName evidence="1">(apollo) hypothetical protein</fullName>
    </submittedName>
</protein>
<comment type="caution">
    <text evidence="1">The sequence shown here is derived from an EMBL/GenBank/DDBJ whole genome shotgun (WGS) entry which is preliminary data.</text>
</comment>